<dbReference type="EMBL" id="CAFBLS010000108">
    <property type="protein sequence ID" value="CAB4876321.1"/>
    <property type="molecule type" value="Genomic_DNA"/>
</dbReference>
<name>A0A6J7E0I2_9ZZZZ</name>
<sequence length="296" mass="31830">MRDELSFQSAWEQTVTGDRSFYRSSAGDPYLHFTTDVVQGQEVTDRVEALVVDVVRKAPGIVTVLDVGSGRGALLSSLAVRLEASGLLDRAHLIGVDLRDRPADLDSSVDWITADARALASEMPSLTGVIVAHEFLDDIPCDCVEVDPDGAARIVTVDAVSRQSSLGPPVSDPADLAWLARWWPARRPFMRLEIGRPRDDTWSGLTSMLSFGTAIAIDYGHLRVERASGFWDGGTVTGYLDGRTVSPATDGTCNITAHVAMDAVAAAAARARTTELTRWSAAPRGADFLSLVQTFA</sequence>
<dbReference type="Gene3D" id="3.40.50.12710">
    <property type="match status" value="1"/>
</dbReference>
<dbReference type="InterPro" id="IPR029063">
    <property type="entry name" value="SAM-dependent_MTases_sf"/>
</dbReference>
<dbReference type="GO" id="GO:0008168">
    <property type="term" value="F:methyltransferase activity"/>
    <property type="evidence" value="ECO:0007669"/>
    <property type="project" value="UniProtKB-KW"/>
</dbReference>
<dbReference type="AlphaFoldDB" id="A0A6J7E0I2"/>
<evidence type="ECO:0000256" key="4">
    <source>
        <dbReference type="ARBA" id="ARBA00023128"/>
    </source>
</evidence>
<dbReference type="SUPFAM" id="SSF53335">
    <property type="entry name" value="S-adenosyl-L-methionine-dependent methyltransferases"/>
    <property type="match status" value="1"/>
</dbReference>
<evidence type="ECO:0000313" key="5">
    <source>
        <dbReference type="EMBL" id="CAB4876321.1"/>
    </source>
</evidence>
<proteinExistence type="predicted"/>
<dbReference type="GO" id="GO:0005739">
    <property type="term" value="C:mitochondrion"/>
    <property type="evidence" value="ECO:0007669"/>
    <property type="project" value="UniProtKB-SubCell"/>
</dbReference>
<keyword evidence="3" id="KW-0808">Transferase</keyword>
<keyword evidence="4" id="KW-0496">Mitochondrion</keyword>
<reference evidence="5" key="1">
    <citation type="submission" date="2020-05" db="EMBL/GenBank/DDBJ databases">
        <authorList>
            <person name="Chiriac C."/>
            <person name="Salcher M."/>
            <person name="Ghai R."/>
            <person name="Kavagutti S V."/>
        </authorList>
    </citation>
    <scope>NUCLEOTIDE SEQUENCE</scope>
</reference>
<dbReference type="InterPro" id="IPR003788">
    <property type="entry name" value="NDUFAF7"/>
</dbReference>
<accession>A0A6J7E0I2</accession>
<evidence type="ECO:0000256" key="2">
    <source>
        <dbReference type="ARBA" id="ARBA00022603"/>
    </source>
</evidence>
<dbReference type="GO" id="GO:0032259">
    <property type="term" value="P:methylation"/>
    <property type="evidence" value="ECO:0007669"/>
    <property type="project" value="UniProtKB-KW"/>
</dbReference>
<dbReference type="InterPro" id="IPR038375">
    <property type="entry name" value="NDUFAF7_sf"/>
</dbReference>
<keyword evidence="2" id="KW-0489">Methyltransferase</keyword>
<evidence type="ECO:0000256" key="3">
    <source>
        <dbReference type="ARBA" id="ARBA00022679"/>
    </source>
</evidence>
<evidence type="ECO:0000256" key="1">
    <source>
        <dbReference type="ARBA" id="ARBA00004173"/>
    </source>
</evidence>
<protein>
    <submittedName>
        <fullName evidence="5">Unannotated protein</fullName>
    </submittedName>
</protein>
<gene>
    <name evidence="5" type="ORF">UFOPK3402_00977</name>
</gene>
<comment type="subcellular location">
    <subcellularLocation>
        <location evidence="1">Mitochondrion</location>
    </subcellularLocation>
</comment>
<dbReference type="Pfam" id="PF02636">
    <property type="entry name" value="Methyltransf_28"/>
    <property type="match status" value="1"/>
</dbReference>
<organism evidence="5">
    <name type="scientific">freshwater metagenome</name>
    <dbReference type="NCBI Taxonomy" id="449393"/>
    <lineage>
        <taxon>unclassified sequences</taxon>
        <taxon>metagenomes</taxon>
        <taxon>ecological metagenomes</taxon>
    </lineage>
</organism>